<dbReference type="EMBL" id="MHWS01000001">
    <property type="protein sequence ID" value="OHB12941.1"/>
    <property type="molecule type" value="Genomic_DNA"/>
</dbReference>
<dbReference type="AlphaFoldDB" id="A0A1G2UU88"/>
<gene>
    <name evidence="1" type="ORF">A3G46_01760</name>
</gene>
<name>A0A1G2UU88_9BACT</name>
<protein>
    <submittedName>
        <fullName evidence="1">Uncharacterized protein</fullName>
    </submittedName>
</protein>
<organism evidence="1 2">
    <name type="scientific">Candidatus Zambryskibacteria bacterium RIFCSPLOWO2_12_FULL_39_16</name>
    <dbReference type="NCBI Taxonomy" id="1802775"/>
    <lineage>
        <taxon>Bacteria</taxon>
        <taxon>Candidatus Zambryskiibacteriota</taxon>
    </lineage>
</organism>
<evidence type="ECO:0000313" key="1">
    <source>
        <dbReference type="EMBL" id="OHB12941.1"/>
    </source>
</evidence>
<proteinExistence type="predicted"/>
<sequence length="97" mass="10826">MPMEQIAPRPEDIAAAIALVNENPRLKNDAIIRQAIEKGIGANGQPINLDRFVETRGAFLELEAARKKLQEVRDTDPETFDAIVVSSVRPDLEKYIN</sequence>
<reference evidence="1 2" key="1">
    <citation type="journal article" date="2016" name="Nat. Commun.">
        <title>Thousands of microbial genomes shed light on interconnected biogeochemical processes in an aquifer system.</title>
        <authorList>
            <person name="Anantharaman K."/>
            <person name="Brown C.T."/>
            <person name="Hug L.A."/>
            <person name="Sharon I."/>
            <person name="Castelle C.J."/>
            <person name="Probst A.J."/>
            <person name="Thomas B.C."/>
            <person name="Singh A."/>
            <person name="Wilkins M.J."/>
            <person name="Karaoz U."/>
            <person name="Brodie E.L."/>
            <person name="Williams K.H."/>
            <person name="Hubbard S.S."/>
            <person name="Banfield J.F."/>
        </authorList>
    </citation>
    <scope>NUCLEOTIDE SEQUENCE [LARGE SCALE GENOMIC DNA]</scope>
</reference>
<evidence type="ECO:0000313" key="2">
    <source>
        <dbReference type="Proteomes" id="UP000177276"/>
    </source>
</evidence>
<accession>A0A1G2UU88</accession>
<dbReference type="Proteomes" id="UP000177276">
    <property type="component" value="Unassembled WGS sequence"/>
</dbReference>
<comment type="caution">
    <text evidence="1">The sequence shown here is derived from an EMBL/GenBank/DDBJ whole genome shotgun (WGS) entry which is preliminary data.</text>
</comment>